<dbReference type="Gene3D" id="3.90.226.10">
    <property type="entry name" value="2-enoyl-CoA Hydratase, Chain A, domain 1"/>
    <property type="match status" value="1"/>
</dbReference>
<evidence type="ECO:0000313" key="1">
    <source>
        <dbReference type="EMBL" id="RDI23352.1"/>
    </source>
</evidence>
<name>A0A370FCD7_9BURK</name>
<keyword evidence="2" id="KW-1185">Reference proteome</keyword>
<comment type="caution">
    <text evidence="1">The sequence shown here is derived from an EMBL/GenBank/DDBJ whole genome shotgun (WGS) entry which is preliminary data.</text>
</comment>
<dbReference type="InterPro" id="IPR029045">
    <property type="entry name" value="ClpP/crotonase-like_dom_sf"/>
</dbReference>
<sequence length="195" mass="20876">MRDEDLRWILSTLLALDADPAVKVAVLTADTGGQARPVFCGGYEITEANPEARNALFTTTTTALAQLRPVTLRALRGSVYRPALDLVVACDIRAAVSGTTIHLPMEMSPLNSKSFYARVSRHLGIDGARRAFLSGNAISTEEPGTRGVFEGVIRPGAFDAFDAFDGYVGTLVGQIATLEARTIQSVKQAPAPAWR</sequence>
<organism evidence="1 2">
    <name type="scientific">Pseudacidovorax intermedius</name>
    <dbReference type="NCBI Taxonomy" id="433924"/>
    <lineage>
        <taxon>Bacteria</taxon>
        <taxon>Pseudomonadati</taxon>
        <taxon>Pseudomonadota</taxon>
        <taxon>Betaproteobacteria</taxon>
        <taxon>Burkholderiales</taxon>
        <taxon>Comamonadaceae</taxon>
        <taxon>Pseudacidovorax</taxon>
    </lineage>
</organism>
<evidence type="ECO:0000313" key="2">
    <source>
        <dbReference type="Proteomes" id="UP000255265"/>
    </source>
</evidence>
<dbReference type="EMBL" id="QQAV01000006">
    <property type="protein sequence ID" value="RDI23352.1"/>
    <property type="molecule type" value="Genomic_DNA"/>
</dbReference>
<dbReference type="Proteomes" id="UP000255265">
    <property type="component" value="Unassembled WGS sequence"/>
</dbReference>
<dbReference type="GO" id="GO:0016853">
    <property type="term" value="F:isomerase activity"/>
    <property type="evidence" value="ECO:0007669"/>
    <property type="project" value="UniProtKB-KW"/>
</dbReference>
<dbReference type="Pfam" id="PF00378">
    <property type="entry name" value="ECH_1"/>
    <property type="match status" value="1"/>
</dbReference>
<dbReference type="InterPro" id="IPR001753">
    <property type="entry name" value="Enoyl-CoA_hydra/iso"/>
</dbReference>
<protein>
    <submittedName>
        <fullName evidence="1">Enoyl-CoA hydratase/isomerase-like protein</fullName>
    </submittedName>
</protein>
<dbReference type="AlphaFoldDB" id="A0A370FCD7"/>
<dbReference type="RefSeq" id="WP_170159395.1">
    <property type="nucleotide sequence ID" value="NZ_QQAV01000006.1"/>
</dbReference>
<reference evidence="1 2" key="1">
    <citation type="submission" date="2018-07" db="EMBL/GenBank/DDBJ databases">
        <title>Genomic Encyclopedia of Type Strains, Phase IV (KMG-IV): sequencing the most valuable type-strain genomes for metagenomic binning, comparative biology and taxonomic classification.</title>
        <authorList>
            <person name="Goeker M."/>
        </authorList>
    </citation>
    <scope>NUCLEOTIDE SEQUENCE [LARGE SCALE GENOMIC DNA]</scope>
    <source>
        <strain evidence="1 2">DSM 21352</strain>
    </source>
</reference>
<keyword evidence="1" id="KW-0413">Isomerase</keyword>
<gene>
    <name evidence="1" type="ORF">DFR41_10656</name>
</gene>
<accession>A0A370FCD7</accession>
<dbReference type="SUPFAM" id="SSF52096">
    <property type="entry name" value="ClpP/crotonase"/>
    <property type="match status" value="1"/>
</dbReference>
<proteinExistence type="predicted"/>